<keyword evidence="3" id="KW-1185">Reference proteome</keyword>
<sequence length="271" mass="28947">MPDAFIERDTGSTRVKIHYTDEGHGLPVLLLHAYPVQGPMFRPQIAALGSKYRFIVVDHRGFGKSSTSRSAQDATPMAEMADDALAVLDALKIDQAVVGGVSMGGYVAMEVLRRAPHRVKGLVLSDTQSGADDDAGRAKREDAAKKALESGMQGVADAMVPKLLAPSAPADTRARVTEWILGNSPEGAAAAQRGMAKRSDSADVLSHYEGPALVLVGEKDELIPPEKAKTMAAQLKHATLAVIPRAGHLPNIEAPDEFNRELDAFLSRIRP</sequence>
<protein>
    <submittedName>
        <fullName evidence="2">Alpha/beta hydrolase</fullName>
    </submittedName>
</protein>
<keyword evidence="2" id="KW-0378">Hydrolase</keyword>
<reference evidence="2" key="1">
    <citation type="submission" date="2021-12" db="EMBL/GenBank/DDBJ databases">
        <title>Discovery of the Pendulisporaceae a myxobacterial family with distinct sporulation behavior and unique specialized metabolism.</title>
        <authorList>
            <person name="Garcia R."/>
            <person name="Popoff A."/>
            <person name="Bader C.D."/>
            <person name="Loehr J."/>
            <person name="Walesch S."/>
            <person name="Walt C."/>
            <person name="Boldt J."/>
            <person name="Bunk B."/>
            <person name="Haeckl F.J.F.P.J."/>
            <person name="Gunesch A.P."/>
            <person name="Birkelbach J."/>
            <person name="Nuebel U."/>
            <person name="Pietschmann T."/>
            <person name="Bach T."/>
            <person name="Mueller R."/>
        </authorList>
    </citation>
    <scope>NUCLEOTIDE SEQUENCE</scope>
    <source>
        <strain evidence="2">MSr11367</strain>
    </source>
</reference>
<dbReference type="InterPro" id="IPR000073">
    <property type="entry name" value="AB_hydrolase_1"/>
</dbReference>
<dbReference type="Pfam" id="PF00561">
    <property type="entry name" value="Abhydrolase_1"/>
    <property type="match status" value="1"/>
</dbReference>
<dbReference type="Proteomes" id="UP001374803">
    <property type="component" value="Chromosome"/>
</dbReference>
<evidence type="ECO:0000313" key="2">
    <source>
        <dbReference type="EMBL" id="WXB10704.1"/>
    </source>
</evidence>
<dbReference type="PRINTS" id="PR00111">
    <property type="entry name" value="ABHYDROLASE"/>
</dbReference>
<dbReference type="InterPro" id="IPR029058">
    <property type="entry name" value="AB_hydrolase_fold"/>
</dbReference>
<dbReference type="SUPFAM" id="SSF53474">
    <property type="entry name" value="alpha/beta-Hydrolases"/>
    <property type="match status" value="1"/>
</dbReference>
<dbReference type="Gene3D" id="3.40.50.1820">
    <property type="entry name" value="alpha/beta hydrolase"/>
    <property type="match status" value="1"/>
</dbReference>
<evidence type="ECO:0000259" key="1">
    <source>
        <dbReference type="Pfam" id="PF00561"/>
    </source>
</evidence>
<feature type="domain" description="AB hydrolase-1" evidence="1">
    <location>
        <begin position="27"/>
        <end position="255"/>
    </location>
</feature>
<name>A0ABZ2LIC7_9BACT</name>
<organism evidence="2 3">
    <name type="scientific">Pendulispora rubella</name>
    <dbReference type="NCBI Taxonomy" id="2741070"/>
    <lineage>
        <taxon>Bacteria</taxon>
        <taxon>Pseudomonadati</taxon>
        <taxon>Myxococcota</taxon>
        <taxon>Myxococcia</taxon>
        <taxon>Myxococcales</taxon>
        <taxon>Sorangiineae</taxon>
        <taxon>Pendulisporaceae</taxon>
        <taxon>Pendulispora</taxon>
    </lineage>
</organism>
<dbReference type="GO" id="GO:0016787">
    <property type="term" value="F:hydrolase activity"/>
    <property type="evidence" value="ECO:0007669"/>
    <property type="project" value="UniProtKB-KW"/>
</dbReference>
<accession>A0ABZ2LIC7</accession>
<dbReference type="PANTHER" id="PTHR43433">
    <property type="entry name" value="HYDROLASE, ALPHA/BETA FOLD FAMILY PROTEIN"/>
    <property type="match status" value="1"/>
</dbReference>
<evidence type="ECO:0000313" key="3">
    <source>
        <dbReference type="Proteomes" id="UP001374803"/>
    </source>
</evidence>
<dbReference type="EMBL" id="CP089983">
    <property type="protein sequence ID" value="WXB10704.1"/>
    <property type="molecule type" value="Genomic_DNA"/>
</dbReference>
<proteinExistence type="predicted"/>
<dbReference type="InterPro" id="IPR050471">
    <property type="entry name" value="AB_hydrolase"/>
</dbReference>
<dbReference type="PANTHER" id="PTHR43433:SF5">
    <property type="entry name" value="AB HYDROLASE-1 DOMAIN-CONTAINING PROTEIN"/>
    <property type="match status" value="1"/>
</dbReference>
<gene>
    <name evidence="2" type="ORF">LVJ94_11185</name>
</gene>